<keyword evidence="1" id="KW-0472">Membrane</keyword>
<dbReference type="Pfam" id="PF10990">
    <property type="entry name" value="DUF2809"/>
    <property type="match status" value="1"/>
</dbReference>
<proteinExistence type="predicted"/>
<evidence type="ECO:0000256" key="1">
    <source>
        <dbReference type="SAM" id="Phobius"/>
    </source>
</evidence>
<keyword evidence="3" id="KW-1185">Reference proteome</keyword>
<accession>A0ABT2UNP7</accession>
<sequence>MKARIFYISSILIVILLGMGSRQFPEALPVFIVEHAGDVCWASMIYFGFRFIFIDKPLIVAVMISLIFCCAIEFSQLYQADWINEIRHTFIGALILGQGFLKLDLVRYAVGVLLAVWIDYYGYRRMMRRM</sequence>
<feature type="transmembrane region" description="Helical" evidence="1">
    <location>
        <begin position="27"/>
        <end position="49"/>
    </location>
</feature>
<organism evidence="2 3">
    <name type="scientific">Paenibacillus baimaensis</name>
    <dbReference type="NCBI Taxonomy" id="2982185"/>
    <lineage>
        <taxon>Bacteria</taxon>
        <taxon>Bacillati</taxon>
        <taxon>Bacillota</taxon>
        <taxon>Bacilli</taxon>
        <taxon>Bacillales</taxon>
        <taxon>Paenibacillaceae</taxon>
        <taxon>Paenibacillus</taxon>
    </lineage>
</organism>
<dbReference type="Proteomes" id="UP001652445">
    <property type="component" value="Unassembled WGS sequence"/>
</dbReference>
<evidence type="ECO:0000313" key="3">
    <source>
        <dbReference type="Proteomes" id="UP001652445"/>
    </source>
</evidence>
<dbReference type="EMBL" id="JAOQIO010000094">
    <property type="protein sequence ID" value="MCU6795477.1"/>
    <property type="molecule type" value="Genomic_DNA"/>
</dbReference>
<reference evidence="2 3" key="1">
    <citation type="submission" date="2022-09" db="EMBL/GenBank/DDBJ databases">
        <authorList>
            <person name="Han X.L."/>
            <person name="Wang Q."/>
            <person name="Lu T."/>
        </authorList>
    </citation>
    <scope>NUCLEOTIDE SEQUENCE [LARGE SCALE GENOMIC DNA]</scope>
    <source>
        <strain evidence="2 3">WQ 127069</strain>
    </source>
</reference>
<feature type="transmembrane region" description="Helical" evidence="1">
    <location>
        <begin position="5"/>
        <end position="21"/>
    </location>
</feature>
<keyword evidence="1" id="KW-1133">Transmembrane helix</keyword>
<protein>
    <submittedName>
        <fullName evidence="2">DUF2809 domain-containing protein</fullName>
    </submittedName>
</protein>
<name>A0ABT2UNP7_9BACL</name>
<dbReference type="RefSeq" id="WP_262686406.1">
    <property type="nucleotide sequence ID" value="NZ_JAOQIO010000094.1"/>
</dbReference>
<dbReference type="InterPro" id="IPR021257">
    <property type="entry name" value="DUF2809"/>
</dbReference>
<evidence type="ECO:0000313" key="2">
    <source>
        <dbReference type="EMBL" id="MCU6795477.1"/>
    </source>
</evidence>
<feature type="transmembrane region" description="Helical" evidence="1">
    <location>
        <begin position="58"/>
        <end position="78"/>
    </location>
</feature>
<keyword evidence="1" id="KW-0812">Transmembrane</keyword>
<feature type="transmembrane region" description="Helical" evidence="1">
    <location>
        <begin position="105"/>
        <end position="123"/>
    </location>
</feature>
<gene>
    <name evidence="2" type="ORF">OB236_25520</name>
</gene>
<comment type="caution">
    <text evidence="2">The sequence shown here is derived from an EMBL/GenBank/DDBJ whole genome shotgun (WGS) entry which is preliminary data.</text>
</comment>